<dbReference type="GO" id="GO:0016020">
    <property type="term" value="C:membrane"/>
    <property type="evidence" value="ECO:0007669"/>
    <property type="project" value="TreeGrafter"/>
</dbReference>
<protein>
    <recommendedName>
        <fullName evidence="3">Cytochrome b5 heme-binding domain-containing protein</fullName>
    </recommendedName>
</protein>
<dbReference type="SUPFAM" id="SSF55856">
    <property type="entry name" value="Cytochrome b5-like heme/steroid binding domain"/>
    <property type="match status" value="1"/>
</dbReference>
<dbReference type="PANTHER" id="PTHR10281:SF76">
    <property type="entry name" value="CALCUTTA CUP-RELATED"/>
    <property type="match status" value="1"/>
</dbReference>
<dbReference type="Proteomes" id="UP001221757">
    <property type="component" value="Unassembled WGS sequence"/>
</dbReference>
<gene>
    <name evidence="1" type="ORF">B0H17DRAFT_1046379</name>
</gene>
<dbReference type="Gene3D" id="3.10.120.10">
    <property type="entry name" value="Cytochrome b5-like heme/steroid binding domain"/>
    <property type="match status" value="1"/>
</dbReference>
<evidence type="ECO:0000313" key="1">
    <source>
        <dbReference type="EMBL" id="KAJ7700696.1"/>
    </source>
</evidence>
<dbReference type="InterPro" id="IPR036400">
    <property type="entry name" value="Cyt_B5-like_heme/steroid_sf"/>
</dbReference>
<dbReference type="InterPro" id="IPR050577">
    <property type="entry name" value="MAPR/NEUFC/NENF-like"/>
</dbReference>
<comment type="caution">
    <text evidence="1">The sequence shown here is derived from an EMBL/GenBank/DDBJ whole genome shotgun (WGS) entry which is preliminary data.</text>
</comment>
<keyword evidence="2" id="KW-1185">Reference proteome</keyword>
<evidence type="ECO:0000313" key="2">
    <source>
        <dbReference type="Proteomes" id="UP001221757"/>
    </source>
</evidence>
<proteinExistence type="predicted"/>
<sequence>MPSAEKDRLFILPPPHSDLNVDLDENRLPIIDLNNLIEDDDGSERILIGLKGFVFDVTVMNKYFGANKPLSNYASRDISYALARYSNLPEDLNVQGYADLSVDDLEVLNDWVSIFLRFEVIGKIRPHSN</sequence>
<dbReference type="AlphaFoldDB" id="A0AAD7DWF9"/>
<dbReference type="EMBL" id="JARKIE010000019">
    <property type="protein sequence ID" value="KAJ7700696.1"/>
    <property type="molecule type" value="Genomic_DNA"/>
</dbReference>
<reference evidence="1" key="1">
    <citation type="submission" date="2023-03" db="EMBL/GenBank/DDBJ databases">
        <title>Massive genome expansion in bonnet fungi (Mycena s.s.) driven by repeated elements and novel gene families across ecological guilds.</title>
        <authorList>
            <consortium name="Lawrence Berkeley National Laboratory"/>
            <person name="Harder C.B."/>
            <person name="Miyauchi S."/>
            <person name="Viragh M."/>
            <person name="Kuo A."/>
            <person name="Thoen E."/>
            <person name="Andreopoulos B."/>
            <person name="Lu D."/>
            <person name="Skrede I."/>
            <person name="Drula E."/>
            <person name="Henrissat B."/>
            <person name="Morin E."/>
            <person name="Kohler A."/>
            <person name="Barry K."/>
            <person name="LaButti K."/>
            <person name="Morin E."/>
            <person name="Salamov A."/>
            <person name="Lipzen A."/>
            <person name="Mereny Z."/>
            <person name="Hegedus B."/>
            <person name="Baldrian P."/>
            <person name="Stursova M."/>
            <person name="Weitz H."/>
            <person name="Taylor A."/>
            <person name="Grigoriev I.V."/>
            <person name="Nagy L.G."/>
            <person name="Martin F."/>
            <person name="Kauserud H."/>
        </authorList>
    </citation>
    <scope>NUCLEOTIDE SEQUENCE</scope>
    <source>
        <strain evidence="1">CBHHK067</strain>
    </source>
</reference>
<accession>A0AAD7DWF9</accession>
<organism evidence="1 2">
    <name type="scientific">Mycena rosella</name>
    <name type="common">Pink bonnet</name>
    <name type="synonym">Agaricus rosellus</name>
    <dbReference type="NCBI Taxonomy" id="1033263"/>
    <lineage>
        <taxon>Eukaryota</taxon>
        <taxon>Fungi</taxon>
        <taxon>Dikarya</taxon>
        <taxon>Basidiomycota</taxon>
        <taxon>Agaricomycotina</taxon>
        <taxon>Agaricomycetes</taxon>
        <taxon>Agaricomycetidae</taxon>
        <taxon>Agaricales</taxon>
        <taxon>Marasmiineae</taxon>
        <taxon>Mycenaceae</taxon>
        <taxon>Mycena</taxon>
    </lineage>
</organism>
<dbReference type="PANTHER" id="PTHR10281">
    <property type="entry name" value="MEMBRANE-ASSOCIATED PROGESTERONE RECEPTOR COMPONENT-RELATED"/>
    <property type="match status" value="1"/>
</dbReference>
<dbReference type="GO" id="GO:0012505">
    <property type="term" value="C:endomembrane system"/>
    <property type="evidence" value="ECO:0007669"/>
    <property type="project" value="TreeGrafter"/>
</dbReference>
<evidence type="ECO:0008006" key="3">
    <source>
        <dbReference type="Google" id="ProtNLM"/>
    </source>
</evidence>
<name>A0AAD7DWF9_MYCRO</name>